<dbReference type="InterPro" id="IPR051338">
    <property type="entry name" value="NodU/CmcH_Carbamoyltrnsfr"/>
</dbReference>
<comment type="similarity">
    <text evidence="1">Belongs to the NodU/CmcH family.</text>
</comment>
<accession>A0ABU7NJC9</accession>
<protein>
    <submittedName>
        <fullName evidence="4">Carbamoyltransferase C-terminal domain-containing protein</fullName>
    </submittedName>
</protein>
<evidence type="ECO:0000259" key="2">
    <source>
        <dbReference type="Pfam" id="PF02543"/>
    </source>
</evidence>
<dbReference type="CDD" id="cd24098">
    <property type="entry name" value="ASKHA_NBD_TobZ_N"/>
    <property type="match status" value="1"/>
</dbReference>
<dbReference type="InterPro" id="IPR038152">
    <property type="entry name" value="Carbam_trans_C_sf"/>
</dbReference>
<dbReference type="Gene3D" id="3.90.870.20">
    <property type="entry name" value="Carbamoyltransferase, C-terminal domain"/>
    <property type="match status" value="1"/>
</dbReference>
<dbReference type="Gene3D" id="3.30.420.40">
    <property type="match status" value="2"/>
</dbReference>
<dbReference type="SUPFAM" id="SSF53067">
    <property type="entry name" value="Actin-like ATPase domain"/>
    <property type="match status" value="1"/>
</dbReference>
<dbReference type="InterPro" id="IPR031730">
    <property type="entry name" value="Carbam_trans_C"/>
</dbReference>
<comment type="caution">
    <text evidence="4">The sequence shown here is derived from an EMBL/GenBank/DDBJ whole genome shotgun (WGS) entry which is preliminary data.</text>
</comment>
<gene>
    <name evidence="4" type="ORF">V2J85_04130</name>
</gene>
<evidence type="ECO:0000313" key="4">
    <source>
        <dbReference type="EMBL" id="MEE4418537.1"/>
    </source>
</evidence>
<dbReference type="PANTHER" id="PTHR34847:SF1">
    <property type="entry name" value="NODULATION PROTEIN U"/>
    <property type="match status" value="1"/>
</dbReference>
<organism evidence="4 5">
    <name type="scientific">Streptomyces bugieae</name>
    <dbReference type="NCBI Taxonomy" id="3098223"/>
    <lineage>
        <taxon>Bacteria</taxon>
        <taxon>Bacillati</taxon>
        <taxon>Actinomycetota</taxon>
        <taxon>Actinomycetes</taxon>
        <taxon>Kitasatosporales</taxon>
        <taxon>Streptomycetaceae</taxon>
        <taxon>Streptomyces</taxon>
    </lineage>
</organism>
<dbReference type="EMBL" id="JAZBJP010000001">
    <property type="protein sequence ID" value="MEE4418537.1"/>
    <property type="molecule type" value="Genomic_DNA"/>
</dbReference>
<keyword evidence="5" id="KW-1185">Reference proteome</keyword>
<sequence length="604" mass="63693">MTWILGVNAPPTGWHDSAACLVNGDGDIIAFTEEERVNRHRHSLYRKPFGAARFCLAQAGITAADIDVVALGWDSEQLYPRRFANDAEFLAYAVGLDFTGRTPEVVRVPHHQAHAASSFYASPFPKAGVLVVDGHGENESSTIWTYEDGAEPRLERSWQRTASLGYAYDAASTWLGFSFLNAGKTMGLAAYGRAAGLDVEPLVDLTADDFGLAVEPLAESRGKATADEIKAQYDDTVGRWRERYTKIAGADGPCVPEERLPDDPNAVLVAYTAQRLIEQTVTHLAALTRRAAGVEELCLSGGVALNCSTNGTLPGPLYVPPVPHDAGVALGAAWTVRPPRRRAGALSPYLGVDVWAPDRLNGGEGAGIPGAGVPGAGAPGAGVPGAGAPGAGVTGAGVPGRGRRGAVAEGLDLSGLVRADLDIDELTGLLLDGQVGAVAQGRAEVGPRALCRRSIIAVPDTADVNTRVNTVKNREQWRPFAGVTRPGYGARLWAQQQYLSLYMLGAAKATELGRQVAPGVVHVDGTTRPQVLHGDEAPAVGAALDALERHGAPPVLLNTSFNDKGEPIVNTAADALRAFRAMDLDFLVLGDDLYRKPHRTGGER</sequence>
<evidence type="ECO:0000259" key="3">
    <source>
        <dbReference type="Pfam" id="PF16861"/>
    </source>
</evidence>
<dbReference type="InterPro" id="IPR003696">
    <property type="entry name" value="Carbtransf_dom"/>
</dbReference>
<feature type="domain" description="Carbamoyltransferase C-terminal" evidence="3">
    <location>
        <begin position="429"/>
        <end position="596"/>
    </location>
</feature>
<feature type="domain" description="Carbamoyltransferase" evidence="2">
    <location>
        <begin position="102"/>
        <end position="333"/>
    </location>
</feature>
<feature type="domain" description="Carbamoyltransferase" evidence="2">
    <location>
        <begin position="5"/>
        <end position="75"/>
    </location>
</feature>
<dbReference type="Pfam" id="PF16861">
    <property type="entry name" value="Carbam_trans_C"/>
    <property type="match status" value="1"/>
</dbReference>
<dbReference type="Pfam" id="PF02543">
    <property type="entry name" value="Carbam_trans_N"/>
    <property type="match status" value="2"/>
</dbReference>
<name>A0ABU7NJC9_9ACTN</name>
<proteinExistence type="inferred from homology"/>
<dbReference type="InterPro" id="IPR043129">
    <property type="entry name" value="ATPase_NBD"/>
</dbReference>
<dbReference type="Proteomes" id="UP001307760">
    <property type="component" value="Unassembled WGS sequence"/>
</dbReference>
<evidence type="ECO:0000256" key="1">
    <source>
        <dbReference type="ARBA" id="ARBA00006129"/>
    </source>
</evidence>
<dbReference type="PANTHER" id="PTHR34847">
    <property type="entry name" value="NODULATION PROTEIN U"/>
    <property type="match status" value="1"/>
</dbReference>
<dbReference type="RefSeq" id="WP_330820643.1">
    <property type="nucleotide sequence ID" value="NZ_JAZBJP010000001.1"/>
</dbReference>
<reference evidence="4 5" key="1">
    <citation type="submission" date="2023-12" db="EMBL/GenBank/DDBJ databases">
        <title>30 novel species of actinomycetes from the DSMZ collection.</title>
        <authorList>
            <person name="Nouioui I."/>
        </authorList>
    </citation>
    <scope>NUCLEOTIDE SEQUENCE [LARGE SCALE GENOMIC DNA]</scope>
    <source>
        <strain evidence="4 5">DSM 41528</strain>
    </source>
</reference>
<evidence type="ECO:0000313" key="5">
    <source>
        <dbReference type="Proteomes" id="UP001307760"/>
    </source>
</evidence>